<evidence type="ECO:0000256" key="2">
    <source>
        <dbReference type="ARBA" id="ARBA00023002"/>
    </source>
</evidence>
<dbReference type="OrthoDB" id="9815825at2"/>
<evidence type="ECO:0000313" key="5">
    <source>
        <dbReference type="EMBL" id="PTL39294.1"/>
    </source>
</evidence>
<dbReference type="InterPro" id="IPR000683">
    <property type="entry name" value="Gfo/Idh/MocA-like_OxRdtase_N"/>
</dbReference>
<protein>
    <submittedName>
        <fullName evidence="5">Gfo/Idh/MocA family oxidoreductase</fullName>
    </submittedName>
</protein>
<reference evidence="5 6" key="1">
    <citation type="submission" date="2018-03" db="EMBL/GenBank/DDBJ databases">
        <title>Alkalicoccus saliphilus sp. nov., isolated from a mineral pool.</title>
        <authorList>
            <person name="Zhao B."/>
        </authorList>
    </citation>
    <scope>NUCLEOTIDE SEQUENCE [LARGE SCALE GENOMIC DNA]</scope>
    <source>
        <strain evidence="5 6">6AG</strain>
    </source>
</reference>
<accession>A0A2T4U7D2</accession>
<dbReference type="Pfam" id="PF22725">
    <property type="entry name" value="GFO_IDH_MocA_C3"/>
    <property type="match status" value="1"/>
</dbReference>
<dbReference type="Gene3D" id="3.30.360.10">
    <property type="entry name" value="Dihydrodipicolinate Reductase, domain 2"/>
    <property type="match status" value="1"/>
</dbReference>
<dbReference type="EMBL" id="PZJJ01000008">
    <property type="protein sequence ID" value="PTL39294.1"/>
    <property type="molecule type" value="Genomic_DNA"/>
</dbReference>
<dbReference type="PANTHER" id="PTHR22604:SF105">
    <property type="entry name" value="TRANS-1,2-DIHYDROBENZENE-1,2-DIOL DEHYDROGENASE"/>
    <property type="match status" value="1"/>
</dbReference>
<organism evidence="5 6">
    <name type="scientific">Alkalicoccus saliphilus</name>
    <dbReference type="NCBI Taxonomy" id="200989"/>
    <lineage>
        <taxon>Bacteria</taxon>
        <taxon>Bacillati</taxon>
        <taxon>Bacillota</taxon>
        <taxon>Bacilli</taxon>
        <taxon>Bacillales</taxon>
        <taxon>Bacillaceae</taxon>
        <taxon>Alkalicoccus</taxon>
    </lineage>
</organism>
<dbReference type="SUPFAM" id="SSF55347">
    <property type="entry name" value="Glyceraldehyde-3-phosphate dehydrogenase-like, C-terminal domain"/>
    <property type="match status" value="1"/>
</dbReference>
<dbReference type="Gene3D" id="3.40.50.720">
    <property type="entry name" value="NAD(P)-binding Rossmann-like Domain"/>
    <property type="match status" value="1"/>
</dbReference>
<feature type="domain" description="Gfo/Idh/MocA-like oxidoreductase N-terminal" evidence="3">
    <location>
        <begin position="11"/>
        <end position="123"/>
    </location>
</feature>
<dbReference type="SUPFAM" id="SSF51735">
    <property type="entry name" value="NAD(P)-binding Rossmann-fold domains"/>
    <property type="match status" value="1"/>
</dbReference>
<dbReference type="InterPro" id="IPR036291">
    <property type="entry name" value="NAD(P)-bd_dom_sf"/>
</dbReference>
<dbReference type="InterPro" id="IPR055170">
    <property type="entry name" value="GFO_IDH_MocA-like_dom"/>
</dbReference>
<evidence type="ECO:0000259" key="4">
    <source>
        <dbReference type="Pfam" id="PF22725"/>
    </source>
</evidence>
<evidence type="ECO:0000259" key="3">
    <source>
        <dbReference type="Pfam" id="PF01408"/>
    </source>
</evidence>
<sequence>MQQIKWGILSSAAIARKQMVPAIKEAGNAVLYAVASSSGRAEETASEWGAEKAYDSYEDLLKDPNVEAVYIPLPNALHKEWVIKSMNHGKHVLVEKPAAVTSDEIREIREAGKDSGVTWMEGFMYQFHPQHDYVKELLKDNAVGKVKRIRSSFSFPLDLGSKNIRLSSALGGGSLFDVGCYCVHACRYLLDQEPASAFSDARKIKNIDVDISTTAILSFEEVDCIIDCSFDEAALNRYEIAGTKGRIEVPFAFRPDQNPNGGMGEVILKDEKGAVKEHRTFEGNQFTRQITHFSQCLLDGTKPVYTPESTHNNMKVIEALYTSQNQVR</sequence>
<name>A0A2T4U7D2_9BACI</name>
<dbReference type="Pfam" id="PF01408">
    <property type="entry name" value="GFO_IDH_MocA"/>
    <property type="match status" value="1"/>
</dbReference>
<keyword evidence="2" id="KW-0560">Oxidoreductase</keyword>
<dbReference type="Proteomes" id="UP000240509">
    <property type="component" value="Unassembled WGS sequence"/>
</dbReference>
<dbReference type="GO" id="GO:0000166">
    <property type="term" value="F:nucleotide binding"/>
    <property type="evidence" value="ECO:0007669"/>
    <property type="project" value="InterPro"/>
</dbReference>
<feature type="domain" description="GFO/IDH/MocA-like oxidoreductase" evidence="4">
    <location>
        <begin position="133"/>
        <end position="248"/>
    </location>
</feature>
<evidence type="ECO:0000313" key="6">
    <source>
        <dbReference type="Proteomes" id="UP000240509"/>
    </source>
</evidence>
<dbReference type="AlphaFoldDB" id="A0A2T4U7D2"/>
<keyword evidence="6" id="KW-1185">Reference proteome</keyword>
<gene>
    <name evidence="5" type="ORF">C6Y45_06690</name>
</gene>
<evidence type="ECO:0000256" key="1">
    <source>
        <dbReference type="ARBA" id="ARBA00010928"/>
    </source>
</evidence>
<comment type="caution">
    <text evidence="5">The sequence shown here is derived from an EMBL/GenBank/DDBJ whole genome shotgun (WGS) entry which is preliminary data.</text>
</comment>
<dbReference type="PANTHER" id="PTHR22604">
    <property type="entry name" value="OXIDOREDUCTASES"/>
    <property type="match status" value="1"/>
</dbReference>
<proteinExistence type="inferred from homology"/>
<dbReference type="GO" id="GO:0016491">
    <property type="term" value="F:oxidoreductase activity"/>
    <property type="evidence" value="ECO:0007669"/>
    <property type="project" value="UniProtKB-KW"/>
</dbReference>
<dbReference type="RefSeq" id="WP_107584455.1">
    <property type="nucleotide sequence ID" value="NZ_PZJJ01000008.1"/>
</dbReference>
<dbReference type="InterPro" id="IPR050984">
    <property type="entry name" value="Gfo/Idh/MocA_domain"/>
</dbReference>
<comment type="similarity">
    <text evidence="1">Belongs to the Gfo/Idh/MocA family.</text>
</comment>